<evidence type="ECO:0000256" key="1">
    <source>
        <dbReference type="SAM" id="MobiDB-lite"/>
    </source>
</evidence>
<feature type="chain" id="PRO_5035734727" evidence="2">
    <location>
        <begin position="26"/>
        <end position="522"/>
    </location>
</feature>
<reference evidence="3" key="2">
    <citation type="submission" date="2022-06" db="UniProtKB">
        <authorList>
            <consortium name="EnsemblMetazoa"/>
        </authorList>
    </citation>
    <scope>IDENTIFICATION</scope>
</reference>
<feature type="region of interest" description="Disordered" evidence="1">
    <location>
        <begin position="286"/>
        <end position="330"/>
    </location>
</feature>
<accession>A0A8R2H518</accession>
<keyword evidence="2" id="KW-0732">Signal</keyword>
<dbReference type="RefSeq" id="XP_016657906.1">
    <property type="nucleotide sequence ID" value="XM_016802417.2"/>
</dbReference>
<dbReference type="AlphaFoldDB" id="A0A8R2H518"/>
<dbReference type="GeneID" id="107883062"/>
<dbReference type="Proteomes" id="UP000007819">
    <property type="component" value="Chromosome A1"/>
</dbReference>
<reference evidence="4" key="1">
    <citation type="submission" date="2010-06" db="EMBL/GenBank/DDBJ databases">
        <authorList>
            <person name="Jiang H."/>
            <person name="Abraham K."/>
            <person name="Ali S."/>
            <person name="Alsbrooks S.L."/>
            <person name="Anim B.N."/>
            <person name="Anosike U.S."/>
            <person name="Attaway T."/>
            <person name="Bandaranaike D.P."/>
            <person name="Battles P.K."/>
            <person name="Bell S.N."/>
            <person name="Bell A.V."/>
            <person name="Beltran B."/>
            <person name="Bickham C."/>
            <person name="Bustamante Y."/>
            <person name="Caleb T."/>
            <person name="Canada A."/>
            <person name="Cardenas V."/>
            <person name="Carter K."/>
            <person name="Chacko J."/>
            <person name="Chandrabose M.N."/>
            <person name="Chavez D."/>
            <person name="Chavez A."/>
            <person name="Chen L."/>
            <person name="Chu H.-S."/>
            <person name="Claassen K.J."/>
            <person name="Cockrell R."/>
            <person name="Collins M."/>
            <person name="Cooper J.A."/>
            <person name="Cree A."/>
            <person name="Curry S.M."/>
            <person name="Da Y."/>
            <person name="Dao M.D."/>
            <person name="Das B."/>
            <person name="Davila M.-L."/>
            <person name="Davy-Carroll L."/>
            <person name="Denson S."/>
            <person name="Dinh H."/>
            <person name="Ebong V.E."/>
            <person name="Edwards J.R."/>
            <person name="Egan A."/>
            <person name="El-Daye J."/>
            <person name="Escobedo L."/>
            <person name="Fernandez S."/>
            <person name="Fernando P.R."/>
            <person name="Flagg N."/>
            <person name="Forbes L.D."/>
            <person name="Fowler R.G."/>
            <person name="Fu Q."/>
            <person name="Gabisi R.A."/>
            <person name="Ganer J."/>
            <person name="Garbino Pronczuk A."/>
            <person name="Garcia R.M."/>
            <person name="Garner T."/>
            <person name="Garrett T.E."/>
            <person name="Gonzalez D.A."/>
            <person name="Hamid H."/>
            <person name="Hawkins E.S."/>
            <person name="Hirani K."/>
            <person name="Hogues M.E."/>
            <person name="Hollins B."/>
            <person name="Hsiao C.-H."/>
            <person name="Jabil R."/>
            <person name="James M.L."/>
            <person name="Jhangiani S.N."/>
            <person name="Johnson B."/>
            <person name="Johnson Q."/>
            <person name="Joshi V."/>
            <person name="Kalu J.B."/>
            <person name="Kam C."/>
            <person name="Kashfia A."/>
            <person name="Keebler J."/>
            <person name="Kisamo H."/>
            <person name="Kovar C.L."/>
            <person name="Lago L.A."/>
            <person name="Lai C.-Y."/>
            <person name="Laidlaw J."/>
            <person name="Lara F."/>
            <person name="Le T.-K."/>
            <person name="Lee S.L."/>
            <person name="Legall F.H."/>
            <person name="Lemon S.J."/>
            <person name="Lewis L.R."/>
            <person name="Li B."/>
            <person name="Liu Y."/>
            <person name="Liu Y.-S."/>
            <person name="Lopez J."/>
            <person name="Lozado R.J."/>
            <person name="Lu J."/>
            <person name="Madu R.C."/>
            <person name="Maheshwari M."/>
            <person name="Maheshwari R."/>
            <person name="Malloy K."/>
            <person name="Martinez E."/>
            <person name="Mathew T."/>
            <person name="Mercado I.C."/>
            <person name="Mercado C."/>
            <person name="Meyer B."/>
            <person name="Montgomery K."/>
            <person name="Morgan M.B."/>
            <person name="Munidasa M."/>
            <person name="Nazareth L.V."/>
            <person name="Nelson J."/>
            <person name="Ng B.M."/>
            <person name="Nguyen N.B."/>
            <person name="Nguyen P.Q."/>
            <person name="Nguyen T."/>
            <person name="Obregon M."/>
            <person name="Okwuonu G.O."/>
            <person name="Onwere C.G."/>
            <person name="Orozco G."/>
            <person name="Parra A."/>
            <person name="Patel S."/>
            <person name="Patil S."/>
            <person name="Perez A."/>
            <person name="Perez Y."/>
            <person name="Pham C."/>
            <person name="Primus E.L."/>
            <person name="Pu L.-L."/>
            <person name="Puazo M."/>
            <person name="Qin X."/>
            <person name="Quiroz J.B."/>
            <person name="Reese J."/>
            <person name="Richards S."/>
            <person name="Rives C.M."/>
            <person name="Robberts R."/>
            <person name="Ruiz S.J."/>
            <person name="Ruiz M.J."/>
            <person name="Santibanez J."/>
            <person name="Schneider B.W."/>
            <person name="Sisson I."/>
            <person name="Smith M."/>
            <person name="Sodergren E."/>
            <person name="Song X.-Z."/>
            <person name="Song B.B."/>
            <person name="Summersgill H."/>
            <person name="Thelus R."/>
            <person name="Thornton R.D."/>
            <person name="Trejos Z.Y."/>
            <person name="Usmani K."/>
            <person name="Vattathil S."/>
            <person name="Villasana D."/>
            <person name="Walker D.L."/>
            <person name="Wang S."/>
            <person name="Wang K."/>
            <person name="White C.S."/>
            <person name="Williams A.C."/>
            <person name="Williamson J."/>
            <person name="Wilson K."/>
            <person name="Woghiren I.O."/>
            <person name="Woodworth J.R."/>
            <person name="Worley K.C."/>
            <person name="Wright R.A."/>
            <person name="Wu W."/>
            <person name="Young L."/>
            <person name="Zhang L."/>
            <person name="Zhang J."/>
            <person name="Zhu Y."/>
            <person name="Muzny D.M."/>
            <person name="Weinstock G."/>
            <person name="Gibbs R.A."/>
        </authorList>
    </citation>
    <scope>NUCLEOTIDE SEQUENCE [LARGE SCALE GENOMIC DNA]</scope>
    <source>
        <strain evidence="4">LSR1</strain>
    </source>
</reference>
<protein>
    <submittedName>
        <fullName evidence="3">Uncharacterized protein</fullName>
    </submittedName>
</protein>
<evidence type="ECO:0000313" key="4">
    <source>
        <dbReference type="Proteomes" id="UP000007819"/>
    </source>
</evidence>
<dbReference type="KEGG" id="api:107883062"/>
<feature type="signal peptide" evidence="2">
    <location>
        <begin position="1"/>
        <end position="25"/>
    </location>
</feature>
<dbReference type="OrthoDB" id="6626902at2759"/>
<feature type="compositionally biased region" description="Acidic residues" evidence="1">
    <location>
        <begin position="302"/>
        <end position="314"/>
    </location>
</feature>
<dbReference type="EnsemblMetazoa" id="XM_016802417.2">
    <property type="protein sequence ID" value="XP_016657906.1"/>
    <property type="gene ID" value="LOC107883062"/>
</dbReference>
<feature type="region of interest" description="Disordered" evidence="1">
    <location>
        <begin position="404"/>
        <end position="423"/>
    </location>
</feature>
<name>A0A8R2H518_ACYPI</name>
<evidence type="ECO:0000313" key="3">
    <source>
        <dbReference type="EnsemblMetazoa" id="XP_016657906.1"/>
    </source>
</evidence>
<proteinExistence type="predicted"/>
<keyword evidence="4" id="KW-1185">Reference proteome</keyword>
<sequence length="522" mass="59247">MWYLKVSSSLLIAVALICMIQNATSLTIDPKATEDQWSTLASSTDQKDLKKISILCKGSLNNFNEKLENTKTIANKKLPEPNKTTEDIANLVSDIKNQVKNASADLVTVRKLVQKSALRFRDTFKSLVSFTELDSESVNKELESIKKTTVDSKKPLVNRVIQSFGNRYDLNKLANKVLEVSSDREKLKNNYNEKRKIAKREFNSLWNSLSNHSKTVNDNALKALDTFFEGMKSVKSVKKKVKALGEDALDEIKVGDDIIKLKNAVELAKSLKLKFEDEWNLDSGELTYSEEQKKPNIKTTDDDQSDVQENEEDKSNENIPTNDFEPDLPTAEQEPIENYKSNVILPTQAEIEKLPIMDNRQTSDKAVPSTEETKLPLDQKNKDITKIIQPTISETEHNHIENNVSDTIHSPTKDNPSIPNTENKDKTAIVQPEISNEDQNSIDNKRINNIASKEKTLLLPWEKLIQLENPRVSQQSMKCKNLLNNVTPDFENIKKTAKNSIQVTKSYKNLQNIENDTVKQFL</sequence>
<feature type="compositionally biased region" description="Polar residues" evidence="1">
    <location>
        <begin position="404"/>
        <end position="421"/>
    </location>
</feature>
<organism evidence="3 4">
    <name type="scientific">Acyrthosiphon pisum</name>
    <name type="common">Pea aphid</name>
    <dbReference type="NCBI Taxonomy" id="7029"/>
    <lineage>
        <taxon>Eukaryota</taxon>
        <taxon>Metazoa</taxon>
        <taxon>Ecdysozoa</taxon>
        <taxon>Arthropoda</taxon>
        <taxon>Hexapoda</taxon>
        <taxon>Insecta</taxon>
        <taxon>Pterygota</taxon>
        <taxon>Neoptera</taxon>
        <taxon>Paraneoptera</taxon>
        <taxon>Hemiptera</taxon>
        <taxon>Sternorrhyncha</taxon>
        <taxon>Aphidomorpha</taxon>
        <taxon>Aphidoidea</taxon>
        <taxon>Aphididae</taxon>
        <taxon>Macrosiphini</taxon>
        <taxon>Acyrthosiphon</taxon>
    </lineage>
</organism>
<evidence type="ECO:0000256" key="2">
    <source>
        <dbReference type="SAM" id="SignalP"/>
    </source>
</evidence>